<evidence type="ECO:0000313" key="2">
    <source>
        <dbReference type="EMBL" id="GGR15562.1"/>
    </source>
</evidence>
<dbReference type="Proteomes" id="UP000658320">
    <property type="component" value="Unassembled WGS sequence"/>
</dbReference>
<dbReference type="EMBL" id="BMSX01000007">
    <property type="protein sequence ID" value="GGR15562.1"/>
    <property type="molecule type" value="Genomic_DNA"/>
</dbReference>
<gene>
    <name evidence="2" type="ORF">GCM10010251_34580</name>
</gene>
<evidence type="ECO:0000313" key="3">
    <source>
        <dbReference type="Proteomes" id="UP000658320"/>
    </source>
</evidence>
<feature type="compositionally biased region" description="Basic and acidic residues" evidence="1">
    <location>
        <begin position="24"/>
        <end position="33"/>
    </location>
</feature>
<accession>A0A918CB93</accession>
<comment type="caution">
    <text evidence="2">The sequence shown here is derived from an EMBL/GenBank/DDBJ whole genome shotgun (WGS) entry which is preliminary data.</text>
</comment>
<evidence type="ECO:0000256" key="1">
    <source>
        <dbReference type="SAM" id="MobiDB-lite"/>
    </source>
</evidence>
<reference evidence="2" key="2">
    <citation type="submission" date="2020-09" db="EMBL/GenBank/DDBJ databases">
        <authorList>
            <person name="Sun Q."/>
            <person name="Ohkuma M."/>
        </authorList>
    </citation>
    <scope>NUCLEOTIDE SEQUENCE</scope>
    <source>
        <strain evidence="2">JCM 4346</strain>
    </source>
</reference>
<protein>
    <submittedName>
        <fullName evidence="2">Uncharacterized protein</fullName>
    </submittedName>
</protein>
<name>A0A918CB93_9ACTN</name>
<reference evidence="2" key="1">
    <citation type="journal article" date="2014" name="Int. J. Syst. Evol. Microbiol.">
        <title>Complete genome sequence of Corynebacterium casei LMG S-19264T (=DSM 44701T), isolated from a smear-ripened cheese.</title>
        <authorList>
            <consortium name="US DOE Joint Genome Institute (JGI-PGF)"/>
            <person name="Walter F."/>
            <person name="Albersmeier A."/>
            <person name="Kalinowski J."/>
            <person name="Ruckert C."/>
        </authorList>
    </citation>
    <scope>NUCLEOTIDE SEQUENCE</scope>
    <source>
        <strain evidence="2">JCM 4346</strain>
    </source>
</reference>
<proteinExistence type="predicted"/>
<keyword evidence="3" id="KW-1185">Reference proteome</keyword>
<organism evidence="2 3">
    <name type="scientific">Streptomyces aurantiogriseus</name>
    <dbReference type="NCBI Taxonomy" id="66870"/>
    <lineage>
        <taxon>Bacteria</taxon>
        <taxon>Bacillati</taxon>
        <taxon>Actinomycetota</taxon>
        <taxon>Actinomycetes</taxon>
        <taxon>Kitasatosporales</taxon>
        <taxon>Streptomycetaceae</taxon>
        <taxon>Streptomyces</taxon>
    </lineage>
</organism>
<feature type="region of interest" description="Disordered" evidence="1">
    <location>
        <begin position="19"/>
        <end position="46"/>
    </location>
</feature>
<sequence>MPDHRKEPPMFCEHCGDLDGAETGIDHDERDCPWYEDTPADDTPED</sequence>
<dbReference type="AlphaFoldDB" id="A0A918CB93"/>